<evidence type="ECO:0000313" key="2">
    <source>
        <dbReference type="Proteomes" id="UP001145114"/>
    </source>
</evidence>
<dbReference type="EMBL" id="JAMZIH010005152">
    <property type="protein sequence ID" value="KAJ1675929.1"/>
    <property type="molecule type" value="Genomic_DNA"/>
</dbReference>
<gene>
    <name evidence="1" type="ORF">EV182_000316</name>
</gene>
<protein>
    <submittedName>
        <fullName evidence="1">Uncharacterized protein</fullName>
    </submittedName>
</protein>
<name>A0ACC1HH88_9FUNG</name>
<organism evidence="1 2">
    <name type="scientific">Spiromyces aspiralis</name>
    <dbReference type="NCBI Taxonomy" id="68401"/>
    <lineage>
        <taxon>Eukaryota</taxon>
        <taxon>Fungi</taxon>
        <taxon>Fungi incertae sedis</taxon>
        <taxon>Zoopagomycota</taxon>
        <taxon>Kickxellomycotina</taxon>
        <taxon>Kickxellomycetes</taxon>
        <taxon>Kickxellales</taxon>
        <taxon>Kickxellaceae</taxon>
        <taxon>Spiromyces</taxon>
    </lineage>
</organism>
<keyword evidence="2" id="KW-1185">Reference proteome</keyword>
<reference evidence="1" key="1">
    <citation type="submission" date="2022-06" db="EMBL/GenBank/DDBJ databases">
        <title>Phylogenomic reconstructions and comparative analyses of Kickxellomycotina fungi.</title>
        <authorList>
            <person name="Reynolds N.K."/>
            <person name="Stajich J.E."/>
            <person name="Barry K."/>
            <person name="Grigoriev I.V."/>
            <person name="Crous P."/>
            <person name="Smith M.E."/>
        </authorList>
    </citation>
    <scope>NUCLEOTIDE SEQUENCE</scope>
    <source>
        <strain evidence="1">RSA 2271</strain>
    </source>
</reference>
<accession>A0ACC1HH88</accession>
<sequence>MEINSLFNVSGKIAVVTGGGRGIGYMIAEGFVRNGARVYIVSRSKEACANAASKLTSIGPGECISIPADLQDYEQIKALVKELERREPEGINILVNNSGANWAAPLSEYPDKGFSKVINLNLQRVFTMTQMCLELLKKKGTHEDPARVINIGSIDGIHIPPSETYAYSASKAGLHQLTRVLAGNLGRENISVNAVAPGPFESKMMRETLTKYHDAVVSHTPLGRIGKPRDMAGICLFLASPAGSYISGAVIPVDGGILIANHPYSAKSKL</sequence>
<comment type="caution">
    <text evidence="1">The sequence shown here is derived from an EMBL/GenBank/DDBJ whole genome shotgun (WGS) entry which is preliminary data.</text>
</comment>
<dbReference type="Proteomes" id="UP001145114">
    <property type="component" value="Unassembled WGS sequence"/>
</dbReference>
<evidence type="ECO:0000313" key="1">
    <source>
        <dbReference type="EMBL" id="KAJ1675929.1"/>
    </source>
</evidence>
<proteinExistence type="predicted"/>